<gene>
    <name evidence="2" type="ORF">PQR66_39875</name>
</gene>
<dbReference type="PANTHER" id="PTHR23150">
    <property type="entry name" value="SULFATASE MODIFYING FACTOR 1, 2"/>
    <property type="match status" value="1"/>
</dbReference>
<evidence type="ECO:0000313" key="3">
    <source>
        <dbReference type="Proteomes" id="UP001629249"/>
    </source>
</evidence>
<dbReference type="PANTHER" id="PTHR23150:SF19">
    <property type="entry name" value="FORMYLGLYCINE-GENERATING ENZYME"/>
    <property type="match status" value="1"/>
</dbReference>
<dbReference type="InterPro" id="IPR042095">
    <property type="entry name" value="SUMF_sf"/>
</dbReference>
<dbReference type="InterPro" id="IPR051043">
    <property type="entry name" value="Sulfatase_Mod_Factor_Kinase"/>
</dbReference>
<dbReference type="InterPro" id="IPR016187">
    <property type="entry name" value="CTDL_fold"/>
</dbReference>
<feature type="domain" description="Sulfatase-modifying factor enzyme-like" evidence="1">
    <location>
        <begin position="3"/>
        <end position="267"/>
    </location>
</feature>
<dbReference type="SUPFAM" id="SSF56436">
    <property type="entry name" value="C-type lectin-like"/>
    <property type="match status" value="1"/>
</dbReference>
<accession>A0ABW9A2W8</accession>
<sequence>MAVPGGAYMMGATKEELGDSTNDKIKYLDETPRHPERVRSFALAKFKVTKREFSVFTKETGFVGKGCRIYDGKAWRYDPDADWMHPGFEQTEQDPVVCVSWDDAQKFIRWLNAKIPESSHHKYRLPTEVEWEYAARAGTATPTYWGDEPAETCRHENTRDLSKNALDQPAQAGGCSDRYAFTSPVGSFSTNPWGFSDMLGDALEWIQDCPKIGYRIGPSYAPDSSTTCRTRGLRGASWASIPIAVRAANRTARGPTERNSTVGFRMASDLSR</sequence>
<reference evidence="2 3" key="1">
    <citation type="journal article" date="2024" name="Chem. Sci.">
        <title>Discovery of megapolipeptins by genome mining of a Burkholderiales bacteria collection.</title>
        <authorList>
            <person name="Paulo B.S."/>
            <person name="Recchia M.J.J."/>
            <person name="Lee S."/>
            <person name="Fergusson C.H."/>
            <person name="Romanowski S.B."/>
            <person name="Hernandez A."/>
            <person name="Krull N."/>
            <person name="Liu D.Y."/>
            <person name="Cavanagh H."/>
            <person name="Bos A."/>
            <person name="Gray C.A."/>
            <person name="Murphy B.T."/>
            <person name="Linington R.G."/>
            <person name="Eustaquio A.S."/>
        </authorList>
    </citation>
    <scope>NUCLEOTIDE SEQUENCE [LARGE SCALE GENOMIC DNA]</scope>
    <source>
        <strain evidence="2 3">RL16-012-BIC-B</strain>
    </source>
</reference>
<proteinExistence type="predicted"/>
<protein>
    <submittedName>
        <fullName evidence="2">Formylglycine-generating enzyme family protein</fullName>
    </submittedName>
</protein>
<dbReference type="Proteomes" id="UP001629249">
    <property type="component" value="Unassembled WGS sequence"/>
</dbReference>
<organism evidence="2 3">
    <name type="scientific">Paraburkholderia agricolaris</name>
    <dbReference type="NCBI Taxonomy" id="2152888"/>
    <lineage>
        <taxon>Bacteria</taxon>
        <taxon>Pseudomonadati</taxon>
        <taxon>Pseudomonadota</taxon>
        <taxon>Betaproteobacteria</taxon>
        <taxon>Burkholderiales</taxon>
        <taxon>Burkholderiaceae</taxon>
        <taxon>Paraburkholderia</taxon>
    </lineage>
</organism>
<keyword evidence="3" id="KW-1185">Reference proteome</keyword>
<dbReference type="InterPro" id="IPR005532">
    <property type="entry name" value="SUMF_dom"/>
</dbReference>
<dbReference type="Pfam" id="PF03781">
    <property type="entry name" value="FGE-sulfatase"/>
    <property type="match status" value="1"/>
</dbReference>
<evidence type="ECO:0000259" key="1">
    <source>
        <dbReference type="Pfam" id="PF03781"/>
    </source>
</evidence>
<evidence type="ECO:0000313" key="2">
    <source>
        <dbReference type="EMBL" id="MFL9889230.1"/>
    </source>
</evidence>
<name>A0ABW9A2W8_9BURK</name>
<dbReference type="Gene3D" id="3.90.1580.10">
    <property type="entry name" value="paralog of FGE (formylglycine-generating enzyme)"/>
    <property type="match status" value="1"/>
</dbReference>
<comment type="caution">
    <text evidence="2">The sequence shown here is derived from an EMBL/GenBank/DDBJ whole genome shotgun (WGS) entry which is preliminary data.</text>
</comment>
<dbReference type="EMBL" id="JAQQFN010000075">
    <property type="protein sequence ID" value="MFL9889230.1"/>
    <property type="molecule type" value="Genomic_DNA"/>
</dbReference>